<keyword evidence="2" id="KW-0548">Nucleotidyltransferase</keyword>
<dbReference type="InterPro" id="IPR029044">
    <property type="entry name" value="Nucleotide-diphossugar_trans"/>
</dbReference>
<keyword evidence="3" id="KW-1185">Reference proteome</keyword>
<dbReference type="PANTHER" id="PTHR47183">
    <property type="entry name" value="GLUCOSE-1-PHOSPHATE CYTIDYLYLTRANSFERASE-RELATED"/>
    <property type="match status" value="1"/>
</dbReference>
<dbReference type="Gene3D" id="3.90.550.10">
    <property type="entry name" value="Spore Coat Polysaccharide Biosynthesis Protein SpsA, Chain A"/>
    <property type="match status" value="1"/>
</dbReference>
<name>A0A1Z4JE89_LEPBY</name>
<keyword evidence="2" id="KW-0808">Transferase</keyword>
<dbReference type="PANTHER" id="PTHR47183:SF3">
    <property type="entry name" value="TRANSFERASE"/>
    <property type="match status" value="1"/>
</dbReference>
<dbReference type="Pfam" id="PF00483">
    <property type="entry name" value="NTP_transferase"/>
    <property type="match status" value="1"/>
</dbReference>
<dbReference type="AlphaFoldDB" id="A0A1Z4JE89"/>
<dbReference type="EMBL" id="AP018203">
    <property type="protein sequence ID" value="BAY55056.1"/>
    <property type="molecule type" value="Genomic_DNA"/>
</dbReference>
<evidence type="ECO:0000259" key="1">
    <source>
        <dbReference type="Pfam" id="PF00483"/>
    </source>
</evidence>
<evidence type="ECO:0000313" key="3">
    <source>
        <dbReference type="Proteomes" id="UP000217895"/>
    </source>
</evidence>
<gene>
    <name evidence="2" type="ORF">NIES2135_18770</name>
</gene>
<dbReference type="SUPFAM" id="SSF53448">
    <property type="entry name" value="Nucleotide-diphospho-sugar transferases"/>
    <property type="match status" value="1"/>
</dbReference>
<dbReference type="InterPro" id="IPR005835">
    <property type="entry name" value="NTP_transferase_dom"/>
</dbReference>
<proteinExistence type="predicted"/>
<feature type="domain" description="Nucleotidyl transferase" evidence="1">
    <location>
        <begin position="3"/>
        <end position="230"/>
    </location>
</feature>
<protein>
    <submittedName>
        <fullName evidence="2">Glucose-1-phosphate cytidylyltransferase</fullName>
    </submittedName>
</protein>
<reference evidence="2 3" key="1">
    <citation type="submission" date="2017-06" db="EMBL/GenBank/DDBJ databases">
        <title>Genome sequencing of cyanobaciteial culture collection at National Institute for Environmental Studies (NIES).</title>
        <authorList>
            <person name="Hirose Y."/>
            <person name="Shimura Y."/>
            <person name="Fujisawa T."/>
            <person name="Nakamura Y."/>
            <person name="Kawachi M."/>
        </authorList>
    </citation>
    <scope>NUCLEOTIDE SEQUENCE [LARGE SCALE GENOMIC DNA]</scope>
    <source>
        <strain evidence="2 3">NIES-2135</strain>
    </source>
</reference>
<evidence type="ECO:0000313" key="2">
    <source>
        <dbReference type="EMBL" id="BAY55056.1"/>
    </source>
</evidence>
<accession>A0A1Z4JE89</accession>
<organism evidence="2 3">
    <name type="scientific">Leptolyngbya boryana NIES-2135</name>
    <dbReference type="NCBI Taxonomy" id="1973484"/>
    <lineage>
        <taxon>Bacteria</taxon>
        <taxon>Bacillati</taxon>
        <taxon>Cyanobacteriota</taxon>
        <taxon>Cyanophyceae</taxon>
        <taxon>Leptolyngbyales</taxon>
        <taxon>Leptolyngbyaceae</taxon>
        <taxon>Leptolyngbya group</taxon>
        <taxon>Leptolyngbya</taxon>
    </lineage>
</organism>
<sequence>MKVVLFCGGLGTRLRDYSEKVPKPMVNIGYRPILWHLMKYYAHYGHKDFILCLGYKADYIKEYFLNYNECLSNDFVLSAGGKQVQMIGSDIHDWRITFVDTGLSSNIGQRLKAVEKYLEGEEMFLANYSDGLSNLPLDDFIDHFMRHDKVASFLSVKPTQTFHVVSTQEDGLVKSIEHVNNADLRINGGFFALKTEIFKYMQPGEELVIEPFQRLIEKEQLVAYNYDGFWTCMDTFRDKQNLDDMYSQGNPPWEVWKTRKTL</sequence>
<dbReference type="Proteomes" id="UP000217895">
    <property type="component" value="Chromosome"/>
</dbReference>
<dbReference type="CDD" id="cd02524">
    <property type="entry name" value="G1P_cytidylyltransferase"/>
    <property type="match status" value="1"/>
</dbReference>
<dbReference type="GO" id="GO:0047343">
    <property type="term" value="F:glucose-1-phosphate cytidylyltransferase activity"/>
    <property type="evidence" value="ECO:0007669"/>
    <property type="project" value="InterPro"/>
</dbReference>
<dbReference type="InterPro" id="IPR013446">
    <property type="entry name" value="G1P_cyt_trans-like"/>
</dbReference>